<name>A0A194RJC2_PAPMA</name>
<sequence>MLDGLLLGGREAKFFISHPVNKPNPEAYEIRIFRYVNDEFMIYEECSLSGFTRWLISRNRNPTDEELQKIIASENDLKRLDSQKFCAI</sequence>
<dbReference type="AlphaFoldDB" id="A0A194RJC2"/>
<gene>
    <name evidence="1" type="ORF">RR48_05996</name>
</gene>
<accession>A0A194RJC2</accession>
<dbReference type="Proteomes" id="UP000053240">
    <property type="component" value="Unassembled WGS sequence"/>
</dbReference>
<keyword evidence="2" id="KW-1185">Reference proteome</keyword>
<organism evidence="1 2">
    <name type="scientific">Papilio machaon</name>
    <name type="common">Old World swallowtail butterfly</name>
    <dbReference type="NCBI Taxonomy" id="76193"/>
    <lineage>
        <taxon>Eukaryota</taxon>
        <taxon>Metazoa</taxon>
        <taxon>Ecdysozoa</taxon>
        <taxon>Arthropoda</taxon>
        <taxon>Hexapoda</taxon>
        <taxon>Insecta</taxon>
        <taxon>Pterygota</taxon>
        <taxon>Neoptera</taxon>
        <taxon>Endopterygota</taxon>
        <taxon>Lepidoptera</taxon>
        <taxon>Glossata</taxon>
        <taxon>Ditrysia</taxon>
        <taxon>Papilionoidea</taxon>
        <taxon>Papilionidae</taxon>
        <taxon>Papilioninae</taxon>
        <taxon>Papilio</taxon>
    </lineage>
</organism>
<proteinExistence type="predicted"/>
<evidence type="ECO:0000313" key="2">
    <source>
        <dbReference type="Proteomes" id="UP000053240"/>
    </source>
</evidence>
<dbReference type="EMBL" id="KQ460313">
    <property type="protein sequence ID" value="KPJ16041.1"/>
    <property type="molecule type" value="Genomic_DNA"/>
</dbReference>
<dbReference type="InParanoid" id="A0A194RJC2"/>
<evidence type="ECO:0000313" key="1">
    <source>
        <dbReference type="EMBL" id="KPJ16041.1"/>
    </source>
</evidence>
<protein>
    <submittedName>
        <fullName evidence="1">Uncharacterized protein</fullName>
    </submittedName>
</protein>
<reference evidence="1 2" key="1">
    <citation type="journal article" date="2015" name="Nat. Commun.">
        <title>Outbred genome sequencing and CRISPR/Cas9 gene editing in butterflies.</title>
        <authorList>
            <person name="Li X."/>
            <person name="Fan D."/>
            <person name="Zhang W."/>
            <person name="Liu G."/>
            <person name="Zhang L."/>
            <person name="Zhao L."/>
            <person name="Fang X."/>
            <person name="Chen L."/>
            <person name="Dong Y."/>
            <person name="Chen Y."/>
            <person name="Ding Y."/>
            <person name="Zhao R."/>
            <person name="Feng M."/>
            <person name="Zhu Y."/>
            <person name="Feng Y."/>
            <person name="Jiang X."/>
            <person name="Zhu D."/>
            <person name="Xiang H."/>
            <person name="Feng X."/>
            <person name="Li S."/>
            <person name="Wang J."/>
            <person name="Zhang G."/>
            <person name="Kronforst M.R."/>
            <person name="Wang W."/>
        </authorList>
    </citation>
    <scope>NUCLEOTIDE SEQUENCE [LARGE SCALE GENOMIC DNA]</scope>
    <source>
        <strain evidence="1">Ya'a_city_454_Pm</strain>
        <tissue evidence="1">Whole body</tissue>
    </source>
</reference>